<gene>
    <name evidence="1" type="ORF">A3C28_02950</name>
</gene>
<dbReference type="Proteomes" id="UP000178597">
    <property type="component" value="Unassembled WGS sequence"/>
</dbReference>
<dbReference type="AlphaFoldDB" id="A0A1F7H768"/>
<evidence type="ECO:0000313" key="2">
    <source>
        <dbReference type="Proteomes" id="UP000178597"/>
    </source>
</evidence>
<reference evidence="1 2" key="1">
    <citation type="journal article" date="2016" name="Nat. Commun.">
        <title>Thousands of microbial genomes shed light on interconnected biogeochemical processes in an aquifer system.</title>
        <authorList>
            <person name="Anantharaman K."/>
            <person name="Brown C.T."/>
            <person name="Hug L.A."/>
            <person name="Sharon I."/>
            <person name="Castelle C.J."/>
            <person name="Probst A.J."/>
            <person name="Thomas B.C."/>
            <person name="Singh A."/>
            <person name="Wilkins M.J."/>
            <person name="Karaoz U."/>
            <person name="Brodie E.L."/>
            <person name="Williams K.H."/>
            <person name="Hubbard S.S."/>
            <person name="Banfield J.F."/>
        </authorList>
    </citation>
    <scope>NUCLEOTIDE SEQUENCE [LARGE SCALE GENOMIC DNA]</scope>
</reference>
<protein>
    <submittedName>
        <fullName evidence="1">Uncharacterized protein</fullName>
    </submittedName>
</protein>
<organism evidence="1 2">
    <name type="scientific">Candidatus Roizmanbacteria bacterium RIFCSPHIGHO2_02_FULL_39_9</name>
    <dbReference type="NCBI Taxonomy" id="1802040"/>
    <lineage>
        <taxon>Bacteria</taxon>
        <taxon>Candidatus Roizmaniibacteriota</taxon>
    </lineage>
</organism>
<dbReference type="STRING" id="1802040.A3C28_02950"/>
<comment type="caution">
    <text evidence="1">The sequence shown here is derived from an EMBL/GenBank/DDBJ whole genome shotgun (WGS) entry which is preliminary data.</text>
</comment>
<accession>A0A1F7H768</accession>
<sequence>MGEFPTAYPDIDSFVKSSFIGDYTQMSALARSRKPFNNGIVEGIIEIMTPRAVLEQMAHEKEIITSAEYSSFDLLRRDRNLVRDLKLVPARSPQTQIEYEQMQKDTFLNIVRGHYINCPSKMTLVREMFPSDLPTGVGQYVVWLGEDDIPDYQVAEFIAIVTSLSGFTLDDIILFERSRKTTTQFAKVAVPEYRHIHMWTREEMQLTRLEMIQ</sequence>
<name>A0A1F7H768_9BACT</name>
<evidence type="ECO:0000313" key="1">
    <source>
        <dbReference type="EMBL" id="OGK27081.1"/>
    </source>
</evidence>
<dbReference type="EMBL" id="MFZP01000031">
    <property type="protein sequence ID" value="OGK27081.1"/>
    <property type="molecule type" value="Genomic_DNA"/>
</dbReference>
<proteinExistence type="predicted"/>